<dbReference type="CDD" id="cd10551">
    <property type="entry name" value="PsrB"/>
    <property type="match status" value="1"/>
</dbReference>
<dbReference type="EMBL" id="VJVV01000002">
    <property type="protein sequence ID" value="TRO83144.1"/>
    <property type="molecule type" value="Genomic_DNA"/>
</dbReference>
<dbReference type="AlphaFoldDB" id="A0A550JIV4"/>
<dbReference type="PROSITE" id="PS51379">
    <property type="entry name" value="4FE4S_FER_2"/>
    <property type="match status" value="3"/>
</dbReference>
<accession>A0A550JIV4</accession>
<evidence type="ECO:0000256" key="4">
    <source>
        <dbReference type="ARBA" id="ARBA00023014"/>
    </source>
</evidence>
<proteinExistence type="predicted"/>
<dbReference type="InterPro" id="IPR017900">
    <property type="entry name" value="4Fe4S_Fe_S_CS"/>
</dbReference>
<dbReference type="Gene3D" id="3.30.70.20">
    <property type="match status" value="2"/>
</dbReference>
<dbReference type="PROSITE" id="PS00198">
    <property type="entry name" value="4FE4S_FER_1"/>
    <property type="match status" value="1"/>
</dbReference>
<keyword evidence="4" id="KW-0411">Iron-sulfur</keyword>
<evidence type="ECO:0000256" key="3">
    <source>
        <dbReference type="ARBA" id="ARBA00023004"/>
    </source>
</evidence>
<name>A0A550JIV4_9BACT</name>
<dbReference type="GO" id="GO:0046872">
    <property type="term" value="F:metal ion binding"/>
    <property type="evidence" value="ECO:0007669"/>
    <property type="project" value="UniProtKB-KW"/>
</dbReference>
<evidence type="ECO:0000313" key="7">
    <source>
        <dbReference type="Proteomes" id="UP000317155"/>
    </source>
</evidence>
<dbReference type="InterPro" id="IPR050954">
    <property type="entry name" value="ET_IronSulfur_Cluster-Binding"/>
</dbReference>
<gene>
    <name evidence="6" type="ORF">FL622_03410</name>
</gene>
<evidence type="ECO:0000256" key="1">
    <source>
        <dbReference type="ARBA" id="ARBA00022485"/>
    </source>
</evidence>
<evidence type="ECO:0000259" key="5">
    <source>
        <dbReference type="PROSITE" id="PS51379"/>
    </source>
</evidence>
<reference evidence="6 7" key="1">
    <citation type="submission" date="2019-07" db="EMBL/GenBank/DDBJ databases">
        <title>Insights of Desulfuromonas acetexigens electromicrobiology.</title>
        <authorList>
            <person name="Katuri K."/>
            <person name="Sapireddy V."/>
            <person name="Shaw D.R."/>
            <person name="Saikaly P."/>
        </authorList>
    </citation>
    <scope>NUCLEOTIDE SEQUENCE [LARGE SCALE GENOMIC DNA]</scope>
    <source>
        <strain evidence="6 7">2873</strain>
    </source>
</reference>
<dbReference type="OrthoDB" id="9789030at2"/>
<evidence type="ECO:0000256" key="2">
    <source>
        <dbReference type="ARBA" id="ARBA00022723"/>
    </source>
</evidence>
<dbReference type="PANTHER" id="PTHR43177">
    <property type="entry name" value="PROTEIN NRFC"/>
    <property type="match status" value="1"/>
</dbReference>
<comment type="caution">
    <text evidence="6">The sequence shown here is derived from an EMBL/GenBank/DDBJ whole genome shotgun (WGS) entry which is preliminary data.</text>
</comment>
<dbReference type="Proteomes" id="UP000317155">
    <property type="component" value="Unassembled WGS sequence"/>
</dbReference>
<keyword evidence="7" id="KW-1185">Reference proteome</keyword>
<dbReference type="InterPro" id="IPR017896">
    <property type="entry name" value="4Fe4S_Fe-S-bd"/>
</dbReference>
<dbReference type="RefSeq" id="WP_092055689.1">
    <property type="nucleotide sequence ID" value="NZ_FOJJ01000012.1"/>
</dbReference>
<keyword evidence="3" id="KW-0408">Iron</keyword>
<dbReference type="Pfam" id="PF13247">
    <property type="entry name" value="Fer4_11"/>
    <property type="match status" value="1"/>
</dbReference>
<organism evidence="6 7">
    <name type="scientific">Trichloromonas acetexigens</name>
    <dbReference type="NCBI Taxonomy" id="38815"/>
    <lineage>
        <taxon>Bacteria</taxon>
        <taxon>Pseudomonadati</taxon>
        <taxon>Thermodesulfobacteriota</taxon>
        <taxon>Desulfuromonadia</taxon>
        <taxon>Desulfuromonadales</taxon>
        <taxon>Trichloromonadaceae</taxon>
        <taxon>Trichloromonas</taxon>
    </lineage>
</organism>
<dbReference type="SUPFAM" id="SSF54862">
    <property type="entry name" value="4Fe-4S ferredoxins"/>
    <property type="match status" value="1"/>
</dbReference>
<keyword evidence="1" id="KW-0004">4Fe-4S</keyword>
<sequence length="184" mass="20811">MSNKRYAMVLDTRKCIDCKACTVACKAENHVPLGRENYRNWVMEEALRGRYPNLGQEFTPGQCMHCANTPCKRVCPTKATGVNADGIVTVENKKCIGCKYCMTACPYNARYYNEEIGAVDKCTFCEHRILTGREPACVETCPTRVRVFGDLNDPNSEVSLLLAKHPHRVMKPEMGTKPYLFYLI</sequence>
<dbReference type="GO" id="GO:0051539">
    <property type="term" value="F:4 iron, 4 sulfur cluster binding"/>
    <property type="evidence" value="ECO:0007669"/>
    <property type="project" value="UniProtKB-KW"/>
</dbReference>
<feature type="domain" description="4Fe-4S ferredoxin-type" evidence="5">
    <location>
        <begin position="86"/>
        <end position="115"/>
    </location>
</feature>
<evidence type="ECO:0000313" key="6">
    <source>
        <dbReference type="EMBL" id="TRO83144.1"/>
    </source>
</evidence>
<keyword evidence="2" id="KW-0479">Metal-binding</keyword>
<protein>
    <submittedName>
        <fullName evidence="6">4Fe-4S dicluster domain-containing protein</fullName>
    </submittedName>
</protein>
<feature type="domain" description="4Fe-4S ferredoxin-type" evidence="5">
    <location>
        <begin position="6"/>
        <end position="36"/>
    </location>
</feature>
<dbReference type="PANTHER" id="PTHR43177:SF3">
    <property type="entry name" value="PROTEIN NRFC HOMOLOG"/>
    <property type="match status" value="1"/>
</dbReference>
<feature type="domain" description="4Fe-4S ferredoxin-type" evidence="5">
    <location>
        <begin position="54"/>
        <end position="85"/>
    </location>
</feature>